<comment type="cofactor">
    <cofactor evidence="1">
        <name>Zn(2+)</name>
        <dbReference type="ChEBI" id="CHEBI:29105"/>
    </cofactor>
</comment>
<evidence type="ECO:0000313" key="5">
    <source>
        <dbReference type="EMBL" id="ERK56006.1"/>
    </source>
</evidence>
<proteinExistence type="predicted"/>
<dbReference type="SUPFAM" id="SSF51735">
    <property type="entry name" value="NAD(P)-binding Rossmann-fold domains"/>
    <property type="match status" value="1"/>
</dbReference>
<name>U2QHR3_9ACTN</name>
<gene>
    <name evidence="5" type="ORF">HMPREF0682_0681</name>
</gene>
<dbReference type="Gene3D" id="3.90.180.10">
    <property type="entry name" value="Medium-chain alcohol dehydrogenases, catalytic domain"/>
    <property type="match status" value="1"/>
</dbReference>
<feature type="compositionally biased region" description="Low complexity" evidence="3">
    <location>
        <begin position="185"/>
        <end position="195"/>
    </location>
</feature>
<keyword evidence="6" id="KW-1185">Reference proteome</keyword>
<feature type="domain" description="Alcohol dehydrogenase-like C-terminal" evidence="4">
    <location>
        <begin position="27"/>
        <end position="139"/>
    </location>
</feature>
<protein>
    <submittedName>
        <fullName evidence="5">Oxidoreductase, zinc-binding dehydrogenase family protein</fullName>
    </submittedName>
</protein>
<organism evidence="5 6">
    <name type="scientific">Propionibacterium acidifaciens F0233</name>
    <dbReference type="NCBI Taxonomy" id="553198"/>
    <lineage>
        <taxon>Bacteria</taxon>
        <taxon>Bacillati</taxon>
        <taxon>Actinomycetota</taxon>
        <taxon>Actinomycetes</taxon>
        <taxon>Propionibacteriales</taxon>
        <taxon>Propionibacteriaceae</taxon>
        <taxon>Propionibacterium</taxon>
    </lineage>
</organism>
<sequence length="206" mass="21524">MAGARTILVAGAGPPRSHPHEARPGPGVPTVVPVEPNPARHAIARASGADAVPAPSGDIADRIRDIAPEGIDVVIMAIGRPEALTPYLGILAPGARVSVFAGFNSEATLRFVANDIHDNEYKIVGASSCRLENLQRIAPMIDSGRLVVKDLIGTQLPLERAADAIRLAASGSDTRVGVDVRARQSTSPTSTSTRPTTPPWPRFATP</sequence>
<feature type="region of interest" description="Disordered" evidence="3">
    <location>
        <begin position="177"/>
        <end position="206"/>
    </location>
</feature>
<dbReference type="AlphaFoldDB" id="U2QHR3"/>
<dbReference type="InterPro" id="IPR036291">
    <property type="entry name" value="NAD(P)-bd_dom_sf"/>
</dbReference>
<dbReference type="InterPro" id="IPR050129">
    <property type="entry name" value="Zn_alcohol_dh"/>
</dbReference>
<evidence type="ECO:0000256" key="3">
    <source>
        <dbReference type="SAM" id="MobiDB-lite"/>
    </source>
</evidence>
<reference evidence="5" key="1">
    <citation type="submission" date="2013-08" db="EMBL/GenBank/DDBJ databases">
        <authorList>
            <person name="Durkin A.S."/>
            <person name="Haft D.R."/>
            <person name="McCorrison J."/>
            <person name="Torralba M."/>
            <person name="Gillis M."/>
            <person name="Haft D.H."/>
            <person name="Methe B."/>
            <person name="Sutton G."/>
            <person name="Nelson K.E."/>
        </authorList>
    </citation>
    <scope>NUCLEOTIDE SEQUENCE [LARGE SCALE GENOMIC DNA]</scope>
    <source>
        <strain evidence="5">F0233</strain>
    </source>
</reference>
<dbReference type="Proteomes" id="UP000017052">
    <property type="component" value="Unassembled WGS sequence"/>
</dbReference>
<comment type="caution">
    <text evidence="5">The sequence shown here is derived from an EMBL/GenBank/DDBJ whole genome shotgun (WGS) entry which is preliminary data.</text>
</comment>
<dbReference type="GO" id="GO:0016491">
    <property type="term" value="F:oxidoreductase activity"/>
    <property type="evidence" value="ECO:0007669"/>
    <property type="project" value="UniProtKB-KW"/>
</dbReference>
<dbReference type="Gene3D" id="3.40.50.720">
    <property type="entry name" value="NAD(P)-binding Rossmann-like Domain"/>
    <property type="match status" value="1"/>
</dbReference>
<dbReference type="PANTHER" id="PTHR43401">
    <property type="entry name" value="L-THREONINE 3-DEHYDROGENASE"/>
    <property type="match status" value="1"/>
</dbReference>
<feature type="compositionally biased region" description="Pro residues" evidence="3">
    <location>
        <begin position="196"/>
        <end position="206"/>
    </location>
</feature>
<dbReference type="EMBL" id="ACVN02000165">
    <property type="protein sequence ID" value="ERK56006.1"/>
    <property type="molecule type" value="Genomic_DNA"/>
</dbReference>
<accession>U2QHR3</accession>
<evidence type="ECO:0000313" key="6">
    <source>
        <dbReference type="Proteomes" id="UP000017052"/>
    </source>
</evidence>
<evidence type="ECO:0000259" key="4">
    <source>
        <dbReference type="Pfam" id="PF00107"/>
    </source>
</evidence>
<dbReference type="PANTHER" id="PTHR43401:SF2">
    <property type="entry name" value="L-THREONINE 3-DEHYDROGENASE"/>
    <property type="match status" value="1"/>
</dbReference>
<keyword evidence="2" id="KW-0560">Oxidoreductase</keyword>
<evidence type="ECO:0000256" key="1">
    <source>
        <dbReference type="ARBA" id="ARBA00001947"/>
    </source>
</evidence>
<dbReference type="RefSeq" id="WP_021797444.1">
    <property type="nucleotide sequence ID" value="NZ_ACVN02000165.1"/>
</dbReference>
<evidence type="ECO:0000256" key="2">
    <source>
        <dbReference type="ARBA" id="ARBA00023002"/>
    </source>
</evidence>
<dbReference type="GeneID" id="95358731"/>
<dbReference type="InterPro" id="IPR013149">
    <property type="entry name" value="ADH-like_C"/>
</dbReference>
<dbReference type="Pfam" id="PF00107">
    <property type="entry name" value="ADH_zinc_N"/>
    <property type="match status" value="1"/>
</dbReference>